<dbReference type="GO" id="GO:0048731">
    <property type="term" value="P:system development"/>
    <property type="evidence" value="ECO:0007669"/>
    <property type="project" value="UniProtKB-ARBA"/>
</dbReference>
<evidence type="ECO:0000256" key="6">
    <source>
        <dbReference type="ARBA" id="ARBA00023175"/>
    </source>
</evidence>
<dbReference type="Proteomes" id="UP001529510">
    <property type="component" value="Unassembled WGS sequence"/>
</dbReference>
<accession>A0ABD0QSL3</accession>
<evidence type="ECO:0000256" key="3">
    <source>
        <dbReference type="ARBA" id="ARBA00022741"/>
    </source>
</evidence>
<evidence type="ECO:0000313" key="11">
    <source>
        <dbReference type="Proteomes" id="UP001529510"/>
    </source>
</evidence>
<dbReference type="InterPro" id="IPR027640">
    <property type="entry name" value="Kinesin-like_fam"/>
</dbReference>
<keyword evidence="7" id="KW-0963">Cytoplasm</keyword>
<comment type="caution">
    <text evidence="10">The sequence shown here is derived from an EMBL/GenBank/DDBJ whole genome shotgun (WGS) entry which is preliminary data.</text>
</comment>
<keyword evidence="4 8" id="KW-0067">ATP-binding</keyword>
<gene>
    <name evidence="10" type="ORF">M9458_016127</name>
</gene>
<comment type="subcellular location">
    <subcellularLocation>
        <location evidence="1">Cytoplasm</location>
        <location evidence="1">Cytoskeleton</location>
    </subcellularLocation>
</comment>
<dbReference type="InterPro" id="IPR001752">
    <property type="entry name" value="Kinesin_motor_dom"/>
</dbReference>
<dbReference type="GO" id="GO:0005524">
    <property type="term" value="F:ATP binding"/>
    <property type="evidence" value="ECO:0007669"/>
    <property type="project" value="UniProtKB-UniRule"/>
</dbReference>
<dbReference type="Gene3D" id="3.40.850.10">
    <property type="entry name" value="Kinesin motor domain"/>
    <property type="match status" value="1"/>
</dbReference>
<sequence length="52" mass="5792">FAYGATGAGKTHTMLGTNDAPGVMFLTMRELFARMDLIKEDKVFNIAFSYLE</sequence>
<dbReference type="EMBL" id="JAMKFB020000007">
    <property type="protein sequence ID" value="KAL0189028.1"/>
    <property type="molecule type" value="Genomic_DNA"/>
</dbReference>
<dbReference type="PROSITE" id="PS50067">
    <property type="entry name" value="KINESIN_MOTOR_2"/>
    <property type="match status" value="1"/>
</dbReference>
<protein>
    <recommendedName>
        <fullName evidence="9">Kinesin motor domain-containing protein</fullName>
    </recommendedName>
</protein>
<keyword evidence="3 8" id="KW-0547">Nucleotide-binding</keyword>
<evidence type="ECO:0000313" key="10">
    <source>
        <dbReference type="EMBL" id="KAL0189028.1"/>
    </source>
</evidence>
<dbReference type="PANTHER" id="PTHR47968:SF13">
    <property type="entry name" value="KINESIN-LIKE PROTEIN KIF19 ISOFORM X1"/>
    <property type="match status" value="1"/>
</dbReference>
<proteinExistence type="inferred from homology"/>
<keyword evidence="6 8" id="KW-0505">Motor protein</keyword>
<feature type="domain" description="Kinesin motor" evidence="9">
    <location>
        <begin position="1"/>
        <end position="52"/>
    </location>
</feature>
<evidence type="ECO:0000256" key="7">
    <source>
        <dbReference type="ARBA" id="ARBA00023212"/>
    </source>
</evidence>
<evidence type="ECO:0000256" key="2">
    <source>
        <dbReference type="ARBA" id="ARBA00022701"/>
    </source>
</evidence>
<dbReference type="PANTHER" id="PTHR47968">
    <property type="entry name" value="CENTROMERE PROTEIN E"/>
    <property type="match status" value="1"/>
</dbReference>
<comment type="similarity">
    <text evidence="8">Belongs to the TRAFAC class myosin-kinesin ATPase superfamily. Kinesin family.</text>
</comment>
<keyword evidence="11" id="KW-1185">Reference proteome</keyword>
<feature type="binding site" evidence="8">
    <location>
        <begin position="4"/>
        <end position="11"/>
    </location>
    <ligand>
        <name>ATP</name>
        <dbReference type="ChEBI" id="CHEBI:30616"/>
    </ligand>
</feature>
<dbReference type="InterPro" id="IPR027417">
    <property type="entry name" value="P-loop_NTPase"/>
</dbReference>
<evidence type="ECO:0000256" key="1">
    <source>
        <dbReference type="ARBA" id="ARBA00004245"/>
    </source>
</evidence>
<keyword evidence="2" id="KW-0493">Microtubule</keyword>
<dbReference type="GO" id="GO:0005874">
    <property type="term" value="C:microtubule"/>
    <property type="evidence" value="ECO:0007669"/>
    <property type="project" value="UniProtKB-KW"/>
</dbReference>
<dbReference type="InterPro" id="IPR036961">
    <property type="entry name" value="Kinesin_motor_dom_sf"/>
</dbReference>
<reference evidence="10 11" key="1">
    <citation type="submission" date="2024-05" db="EMBL/GenBank/DDBJ databases">
        <title>Genome sequencing and assembly of Indian major carp, Cirrhinus mrigala (Hamilton, 1822).</title>
        <authorList>
            <person name="Mohindra V."/>
            <person name="Chowdhury L.M."/>
            <person name="Lal K."/>
            <person name="Jena J.K."/>
        </authorList>
    </citation>
    <scope>NUCLEOTIDE SEQUENCE [LARGE SCALE GENOMIC DNA]</scope>
    <source>
        <strain evidence="10">CM1030</strain>
        <tissue evidence="10">Blood</tissue>
    </source>
</reference>
<name>A0ABD0QSL3_CIRMR</name>
<evidence type="ECO:0000259" key="9">
    <source>
        <dbReference type="PROSITE" id="PS50067"/>
    </source>
</evidence>
<feature type="non-terminal residue" evidence="10">
    <location>
        <position position="1"/>
    </location>
</feature>
<organism evidence="10 11">
    <name type="scientific">Cirrhinus mrigala</name>
    <name type="common">Mrigala</name>
    <dbReference type="NCBI Taxonomy" id="683832"/>
    <lineage>
        <taxon>Eukaryota</taxon>
        <taxon>Metazoa</taxon>
        <taxon>Chordata</taxon>
        <taxon>Craniata</taxon>
        <taxon>Vertebrata</taxon>
        <taxon>Euteleostomi</taxon>
        <taxon>Actinopterygii</taxon>
        <taxon>Neopterygii</taxon>
        <taxon>Teleostei</taxon>
        <taxon>Ostariophysi</taxon>
        <taxon>Cypriniformes</taxon>
        <taxon>Cyprinidae</taxon>
        <taxon>Labeoninae</taxon>
        <taxon>Labeonini</taxon>
        <taxon>Cirrhinus</taxon>
    </lineage>
</organism>
<dbReference type="SUPFAM" id="SSF52540">
    <property type="entry name" value="P-loop containing nucleoside triphosphate hydrolases"/>
    <property type="match status" value="1"/>
</dbReference>
<dbReference type="AlphaFoldDB" id="A0ABD0QSL3"/>
<keyword evidence="5" id="KW-0175">Coiled coil</keyword>
<evidence type="ECO:0000256" key="8">
    <source>
        <dbReference type="PROSITE-ProRule" id="PRU00283"/>
    </source>
</evidence>
<dbReference type="Pfam" id="PF00225">
    <property type="entry name" value="Kinesin"/>
    <property type="match status" value="1"/>
</dbReference>
<evidence type="ECO:0000256" key="4">
    <source>
        <dbReference type="ARBA" id="ARBA00022840"/>
    </source>
</evidence>
<evidence type="ECO:0000256" key="5">
    <source>
        <dbReference type="ARBA" id="ARBA00023054"/>
    </source>
</evidence>
<dbReference type="GO" id="GO:0003774">
    <property type="term" value="F:cytoskeletal motor activity"/>
    <property type="evidence" value="ECO:0007669"/>
    <property type="project" value="UniProtKB-UniRule"/>
</dbReference>
<feature type="non-terminal residue" evidence="10">
    <location>
        <position position="52"/>
    </location>
</feature>
<keyword evidence="7" id="KW-0206">Cytoskeleton</keyword>